<evidence type="ECO:0000259" key="4">
    <source>
        <dbReference type="Pfam" id="PF01420"/>
    </source>
</evidence>
<evidence type="ECO:0000256" key="3">
    <source>
        <dbReference type="ARBA" id="ARBA00023125"/>
    </source>
</evidence>
<dbReference type="InterPro" id="IPR052021">
    <property type="entry name" value="Type-I_RS_S_subunit"/>
</dbReference>
<dbReference type="EMBL" id="LT984813">
    <property type="protein sequence ID" value="SPD63248.1"/>
    <property type="molecule type" value="Genomic_DNA"/>
</dbReference>
<reference evidence="5 6" key="1">
    <citation type="submission" date="2018-01" db="EMBL/GenBank/DDBJ databases">
        <authorList>
            <person name="Clerissi C."/>
        </authorList>
    </citation>
    <scope>NUCLEOTIDE SEQUENCE [LARGE SCALE GENOMIC DNA]</scope>
    <source>
        <strain evidence="5">Cupriavidus taiwanensis SWF 66322</strain>
    </source>
</reference>
<name>A0A9Q7UND5_9BURK</name>
<keyword evidence="2" id="KW-0680">Restriction system</keyword>
<dbReference type="CDD" id="cd16961">
    <property type="entry name" value="RMtype1_S_TRD-CR_like"/>
    <property type="match status" value="1"/>
</dbReference>
<accession>A0A9Q7UND5</accession>
<dbReference type="InterPro" id="IPR000055">
    <property type="entry name" value="Restrct_endonuc_typeI_TRD"/>
</dbReference>
<evidence type="ECO:0000256" key="2">
    <source>
        <dbReference type="ARBA" id="ARBA00022747"/>
    </source>
</evidence>
<evidence type="ECO:0000313" key="5">
    <source>
        <dbReference type="EMBL" id="SPD63248.1"/>
    </source>
</evidence>
<protein>
    <recommendedName>
        <fullName evidence="4">Type I restriction modification DNA specificity domain-containing protein</fullName>
    </recommendedName>
</protein>
<proteinExistence type="inferred from homology"/>
<dbReference type="PANTHER" id="PTHR30408:SF12">
    <property type="entry name" value="TYPE I RESTRICTION ENZYME MJAVIII SPECIFICITY SUBUNIT"/>
    <property type="match status" value="1"/>
</dbReference>
<gene>
    <name evidence="5" type="ORF">CBM2636_10264</name>
</gene>
<dbReference type="Gene3D" id="3.90.220.20">
    <property type="entry name" value="DNA methylase specificity domains"/>
    <property type="match status" value="1"/>
</dbReference>
<sequence>MSTKKLADLAEVRMGYSFRSRLEPLLAGDVSVIQMKDIDDADLFRPEGLARIAMPELRERHFVMEGDLLFRSRGGSNSAALVAAPLGRTVLAAPMMLIRPYSPGIMPAYLQWFINLPATQSVLASQAAGTAVKMIGKAVLEELAVAVPPLAVQQKIVEIGRLAAAEARLATMLLERRKALTDKLLMQTAQGAGHRASAN</sequence>
<keyword evidence="3" id="KW-0238">DNA-binding</keyword>
<dbReference type="InterPro" id="IPR044946">
    <property type="entry name" value="Restrct_endonuc_typeI_TRD_sf"/>
</dbReference>
<feature type="domain" description="Type I restriction modification DNA specificity" evidence="4">
    <location>
        <begin position="3"/>
        <end position="159"/>
    </location>
</feature>
<dbReference type="AlphaFoldDB" id="A0A9Q7UND5"/>
<dbReference type="GO" id="GO:0003677">
    <property type="term" value="F:DNA binding"/>
    <property type="evidence" value="ECO:0007669"/>
    <property type="project" value="UniProtKB-KW"/>
</dbReference>
<evidence type="ECO:0000313" key="6">
    <source>
        <dbReference type="Proteomes" id="UP000254259"/>
    </source>
</evidence>
<dbReference type="Pfam" id="PF01420">
    <property type="entry name" value="Methylase_S"/>
    <property type="match status" value="1"/>
</dbReference>
<dbReference type="GO" id="GO:0009307">
    <property type="term" value="P:DNA restriction-modification system"/>
    <property type="evidence" value="ECO:0007669"/>
    <property type="project" value="UniProtKB-KW"/>
</dbReference>
<dbReference type="SUPFAM" id="SSF116734">
    <property type="entry name" value="DNA methylase specificity domain"/>
    <property type="match status" value="1"/>
</dbReference>
<dbReference type="RefSeq" id="WP_115707924.1">
    <property type="nucleotide sequence ID" value="NZ_LT984813.1"/>
</dbReference>
<evidence type="ECO:0000256" key="1">
    <source>
        <dbReference type="ARBA" id="ARBA00010923"/>
    </source>
</evidence>
<organism evidence="5 6">
    <name type="scientific">Cupriavidus taiwanensis</name>
    <dbReference type="NCBI Taxonomy" id="164546"/>
    <lineage>
        <taxon>Bacteria</taxon>
        <taxon>Pseudomonadati</taxon>
        <taxon>Pseudomonadota</taxon>
        <taxon>Betaproteobacteria</taxon>
        <taxon>Burkholderiales</taxon>
        <taxon>Burkholderiaceae</taxon>
        <taxon>Cupriavidus</taxon>
    </lineage>
</organism>
<dbReference type="PANTHER" id="PTHR30408">
    <property type="entry name" value="TYPE-1 RESTRICTION ENZYME ECOKI SPECIFICITY PROTEIN"/>
    <property type="match status" value="1"/>
</dbReference>
<dbReference type="Proteomes" id="UP000254259">
    <property type="component" value="Chromosome CBM2636"/>
</dbReference>
<comment type="similarity">
    <text evidence="1">Belongs to the type-I restriction system S methylase family.</text>
</comment>